<dbReference type="AlphaFoldDB" id="A0A7T5JM83"/>
<dbReference type="PANTHER" id="PTHR35864:SF1">
    <property type="entry name" value="ZINC METALLOPROTEASE YWHC-RELATED"/>
    <property type="match status" value="1"/>
</dbReference>
<evidence type="ECO:0000313" key="18">
    <source>
        <dbReference type="Proteomes" id="UP000677234"/>
    </source>
</evidence>
<comment type="subcellular location">
    <subcellularLocation>
        <location evidence="2">Cell membrane</location>
        <topology evidence="2">Multi-pass membrane protein</topology>
    </subcellularLocation>
</comment>
<keyword evidence="6 13" id="KW-0812">Transmembrane</keyword>
<keyword evidence="18" id="KW-1185">Reference proteome</keyword>
<comment type="similarity">
    <text evidence="3">Belongs to the peptidase M50B family.</text>
</comment>
<evidence type="ECO:0000256" key="2">
    <source>
        <dbReference type="ARBA" id="ARBA00004651"/>
    </source>
</evidence>
<keyword evidence="12 13" id="KW-0472">Membrane</keyword>
<evidence type="ECO:0000313" key="17">
    <source>
        <dbReference type="Proteomes" id="UP000595847"/>
    </source>
</evidence>
<evidence type="ECO:0000256" key="4">
    <source>
        <dbReference type="ARBA" id="ARBA00022475"/>
    </source>
</evidence>
<evidence type="ECO:0000256" key="12">
    <source>
        <dbReference type="ARBA" id="ARBA00023136"/>
    </source>
</evidence>
<feature type="domain" description="Peptidase M50" evidence="14">
    <location>
        <begin position="18"/>
        <end position="170"/>
    </location>
</feature>
<evidence type="ECO:0000313" key="16">
    <source>
        <dbReference type="EMBL" id="QUO39905.1"/>
    </source>
</evidence>
<feature type="transmembrane region" description="Helical" evidence="13">
    <location>
        <begin position="58"/>
        <end position="74"/>
    </location>
</feature>
<dbReference type="CDD" id="cd06158">
    <property type="entry name" value="S2P-M50_like_1"/>
    <property type="match status" value="1"/>
</dbReference>
<evidence type="ECO:0000256" key="11">
    <source>
        <dbReference type="ARBA" id="ARBA00023049"/>
    </source>
</evidence>
<sequence>MDFGNLFHFEWETVPFRLIAFVIAFTLHEWAHAFVAWKLGDDTARQMGRLTLNPVPHIDPFGLILILFGPFGWAKPVPFNPVNFRGNKRLGIVYVAAAGPLVNFILAVVFMVIYVVVMKSGVLLDMSDKMSLAIRLTLANCVVINCALFVFNLLPIHPLDGSKIVRFLSPRRWDSFFYKWEIYGPWLLLLLIFLPAIRGLILGVPLELAITSVEEIAFSILALF</sequence>
<keyword evidence="7" id="KW-0479">Metal-binding</keyword>
<dbReference type="RefSeq" id="WP_198826460.1">
    <property type="nucleotide sequence ID" value="NZ_CP066308.1"/>
</dbReference>
<feature type="transmembrane region" description="Helical" evidence="13">
    <location>
        <begin position="177"/>
        <end position="197"/>
    </location>
</feature>
<dbReference type="InterPro" id="IPR052348">
    <property type="entry name" value="Metallopeptidase_M50B"/>
</dbReference>
<keyword evidence="11" id="KW-0482">Metalloprotease</keyword>
<keyword evidence="9" id="KW-0862">Zinc</keyword>
<evidence type="ECO:0000256" key="3">
    <source>
        <dbReference type="ARBA" id="ARBA00007931"/>
    </source>
</evidence>
<gene>
    <name evidence="15" type="ORF">JD108_12815</name>
    <name evidence="16" type="ORF">KDJ56_12760</name>
</gene>
<proteinExistence type="inferred from homology"/>
<dbReference type="GO" id="GO:0008237">
    <property type="term" value="F:metallopeptidase activity"/>
    <property type="evidence" value="ECO:0007669"/>
    <property type="project" value="UniProtKB-KW"/>
</dbReference>
<keyword evidence="4" id="KW-1003">Cell membrane</keyword>
<accession>A0A7T5JM83</accession>
<evidence type="ECO:0000256" key="5">
    <source>
        <dbReference type="ARBA" id="ARBA00022670"/>
    </source>
</evidence>
<dbReference type="Pfam" id="PF02163">
    <property type="entry name" value="Peptidase_M50"/>
    <property type="match status" value="1"/>
</dbReference>
<dbReference type="GO" id="GO:0005886">
    <property type="term" value="C:plasma membrane"/>
    <property type="evidence" value="ECO:0007669"/>
    <property type="project" value="UniProtKB-SubCell"/>
</dbReference>
<keyword evidence="8" id="KW-0378">Hydrolase</keyword>
<evidence type="ECO:0000256" key="9">
    <source>
        <dbReference type="ARBA" id="ARBA00022833"/>
    </source>
</evidence>
<evidence type="ECO:0000259" key="14">
    <source>
        <dbReference type="Pfam" id="PF02163"/>
    </source>
</evidence>
<reference evidence="15 17" key="1">
    <citation type="submission" date="2020-12" db="EMBL/GenBank/DDBJ databases">
        <title>strain FJAT-54423T represents a novel species of the genus Brevibacillus.</title>
        <authorList>
            <person name="Tang R."/>
        </authorList>
    </citation>
    <scope>NUCLEOTIDE SEQUENCE [LARGE SCALE GENOMIC DNA]</scope>
    <source>
        <strain evidence="15 17">FJAT-54423</strain>
    </source>
</reference>
<evidence type="ECO:0000256" key="6">
    <source>
        <dbReference type="ARBA" id="ARBA00022692"/>
    </source>
</evidence>
<dbReference type="GO" id="GO:0006508">
    <property type="term" value="P:proteolysis"/>
    <property type="evidence" value="ECO:0007669"/>
    <property type="project" value="UniProtKB-KW"/>
</dbReference>
<feature type="transmembrane region" description="Helical" evidence="13">
    <location>
        <begin position="138"/>
        <end position="157"/>
    </location>
</feature>
<evidence type="ECO:0000256" key="8">
    <source>
        <dbReference type="ARBA" id="ARBA00022801"/>
    </source>
</evidence>
<evidence type="ECO:0000256" key="1">
    <source>
        <dbReference type="ARBA" id="ARBA00001947"/>
    </source>
</evidence>
<dbReference type="EMBL" id="CP073708">
    <property type="protein sequence ID" value="QUO39905.1"/>
    <property type="molecule type" value="Genomic_DNA"/>
</dbReference>
<reference evidence="16" key="2">
    <citation type="submission" date="2021-04" db="EMBL/GenBank/DDBJ databases">
        <title>Brevibacillus composti FJAT-54423, complete genome.</title>
        <authorList>
            <person name="Tang R."/>
        </authorList>
    </citation>
    <scope>NUCLEOTIDE SEQUENCE</scope>
    <source>
        <strain evidence="16">FJAT-54424</strain>
    </source>
</reference>
<name>A0A7T5JM83_9BACL</name>
<organism evidence="15 17">
    <name type="scientific">Brevibacillus composti</name>
    <dbReference type="NCBI Taxonomy" id="2796470"/>
    <lineage>
        <taxon>Bacteria</taxon>
        <taxon>Bacillati</taxon>
        <taxon>Bacillota</taxon>
        <taxon>Bacilli</taxon>
        <taxon>Bacillales</taxon>
        <taxon>Paenibacillaceae</taxon>
        <taxon>Brevibacillus</taxon>
    </lineage>
</organism>
<evidence type="ECO:0000256" key="10">
    <source>
        <dbReference type="ARBA" id="ARBA00022989"/>
    </source>
</evidence>
<protein>
    <submittedName>
        <fullName evidence="15">Site-2 protease family protein</fullName>
    </submittedName>
</protein>
<comment type="cofactor">
    <cofactor evidence="1">
        <name>Zn(2+)</name>
        <dbReference type="ChEBI" id="CHEBI:29105"/>
    </cofactor>
</comment>
<dbReference type="InterPro" id="IPR044537">
    <property type="entry name" value="Rip2-like"/>
</dbReference>
<keyword evidence="10 13" id="KW-1133">Transmembrane helix</keyword>
<evidence type="ECO:0000256" key="7">
    <source>
        <dbReference type="ARBA" id="ARBA00022723"/>
    </source>
</evidence>
<evidence type="ECO:0000256" key="13">
    <source>
        <dbReference type="SAM" id="Phobius"/>
    </source>
</evidence>
<dbReference type="PANTHER" id="PTHR35864">
    <property type="entry name" value="ZINC METALLOPROTEASE MJ0611-RELATED"/>
    <property type="match status" value="1"/>
</dbReference>
<keyword evidence="5 15" id="KW-0645">Protease</keyword>
<feature type="transmembrane region" description="Helical" evidence="13">
    <location>
        <begin position="94"/>
        <end position="117"/>
    </location>
</feature>
<dbReference type="Proteomes" id="UP000677234">
    <property type="component" value="Chromosome"/>
</dbReference>
<dbReference type="Proteomes" id="UP000595847">
    <property type="component" value="Chromosome"/>
</dbReference>
<dbReference type="GO" id="GO:0046872">
    <property type="term" value="F:metal ion binding"/>
    <property type="evidence" value="ECO:0007669"/>
    <property type="project" value="UniProtKB-KW"/>
</dbReference>
<dbReference type="InterPro" id="IPR008915">
    <property type="entry name" value="Peptidase_M50"/>
</dbReference>
<feature type="transmembrane region" description="Helical" evidence="13">
    <location>
        <begin position="16"/>
        <end position="37"/>
    </location>
</feature>
<dbReference type="EMBL" id="CP066308">
    <property type="protein sequence ID" value="QQE72827.1"/>
    <property type="molecule type" value="Genomic_DNA"/>
</dbReference>
<evidence type="ECO:0000313" key="15">
    <source>
        <dbReference type="EMBL" id="QQE72827.1"/>
    </source>
</evidence>
<dbReference type="KEGG" id="bcop:JD108_12815"/>